<dbReference type="InterPro" id="IPR000577">
    <property type="entry name" value="Carb_kinase_FGGY"/>
</dbReference>
<dbReference type="PIRSF" id="PIRSF000538">
    <property type="entry name" value="GlpK"/>
    <property type="match status" value="1"/>
</dbReference>
<evidence type="ECO:0000256" key="2">
    <source>
        <dbReference type="ARBA" id="ARBA00022629"/>
    </source>
</evidence>
<dbReference type="Pfam" id="PF00370">
    <property type="entry name" value="FGGY_N"/>
    <property type="match status" value="1"/>
</dbReference>
<dbReference type="GO" id="GO:0005524">
    <property type="term" value="F:ATP binding"/>
    <property type="evidence" value="ECO:0007669"/>
    <property type="project" value="UniProtKB-KW"/>
</dbReference>
<evidence type="ECO:0000256" key="4">
    <source>
        <dbReference type="ARBA" id="ARBA00022741"/>
    </source>
</evidence>
<protein>
    <recommendedName>
        <fullName evidence="9">Xylulose kinase</fullName>
        <shortName evidence="9">Xylulokinase</shortName>
        <ecNumber evidence="9">2.7.1.17</ecNumber>
    </recommendedName>
</protein>
<comment type="caution">
    <text evidence="12">The sequence shown here is derived from an EMBL/GenBank/DDBJ whole genome shotgun (WGS) entry which is preliminary data.</text>
</comment>
<keyword evidence="13" id="KW-1185">Reference proteome</keyword>
<evidence type="ECO:0000256" key="6">
    <source>
        <dbReference type="ARBA" id="ARBA00022840"/>
    </source>
</evidence>
<dbReference type="PROSITE" id="PS00445">
    <property type="entry name" value="FGGY_KINASES_2"/>
    <property type="match status" value="1"/>
</dbReference>
<keyword evidence="3 8" id="KW-0808">Transferase</keyword>
<gene>
    <name evidence="9 12" type="primary">xylB</name>
    <name evidence="12" type="ORF">FYJ60_10840</name>
</gene>
<evidence type="ECO:0000313" key="13">
    <source>
        <dbReference type="Proteomes" id="UP000466864"/>
    </source>
</evidence>
<keyword evidence="4 9" id="KW-0547">Nucleotide-binding</keyword>
<evidence type="ECO:0000256" key="1">
    <source>
        <dbReference type="ARBA" id="ARBA00009156"/>
    </source>
</evidence>
<dbReference type="InterPro" id="IPR018484">
    <property type="entry name" value="FGGY_N"/>
</dbReference>
<dbReference type="EMBL" id="VUMV01000009">
    <property type="protein sequence ID" value="MST82803.1"/>
    <property type="molecule type" value="Genomic_DNA"/>
</dbReference>
<evidence type="ECO:0000256" key="7">
    <source>
        <dbReference type="ARBA" id="ARBA00023277"/>
    </source>
</evidence>
<feature type="domain" description="Carbohydrate kinase FGGY N-terminal" evidence="10">
    <location>
        <begin position="4"/>
        <end position="247"/>
    </location>
</feature>
<dbReference type="CDD" id="cd07808">
    <property type="entry name" value="ASKHA_NBD_FGGY_EcXK-like"/>
    <property type="match status" value="1"/>
</dbReference>
<keyword evidence="2 9" id="KW-0859">Xylose metabolism</keyword>
<dbReference type="Gene3D" id="3.30.420.40">
    <property type="match status" value="2"/>
</dbReference>
<dbReference type="GO" id="GO:0004856">
    <property type="term" value="F:D-xylulokinase activity"/>
    <property type="evidence" value="ECO:0007669"/>
    <property type="project" value="UniProtKB-EC"/>
</dbReference>
<evidence type="ECO:0000313" key="12">
    <source>
        <dbReference type="EMBL" id="MST82803.1"/>
    </source>
</evidence>
<dbReference type="AlphaFoldDB" id="A0A7X2P9Q3"/>
<evidence type="ECO:0000259" key="10">
    <source>
        <dbReference type="Pfam" id="PF00370"/>
    </source>
</evidence>
<dbReference type="PANTHER" id="PTHR43095">
    <property type="entry name" value="SUGAR KINASE"/>
    <property type="match status" value="1"/>
</dbReference>
<accession>A0A7X2P9Q3</accession>
<dbReference type="RefSeq" id="WP_154458708.1">
    <property type="nucleotide sequence ID" value="NZ_VUMV01000009.1"/>
</dbReference>
<dbReference type="InterPro" id="IPR050406">
    <property type="entry name" value="FGGY_Carb_Kinase"/>
</dbReference>
<keyword evidence="6 9" id="KW-0067">ATP-binding</keyword>
<keyword evidence="7 9" id="KW-0119">Carbohydrate metabolism</keyword>
<evidence type="ECO:0000256" key="5">
    <source>
        <dbReference type="ARBA" id="ARBA00022777"/>
    </source>
</evidence>
<organism evidence="12 13">
    <name type="scientific">Bilifractor porci</name>
    <dbReference type="NCBI Taxonomy" id="2606636"/>
    <lineage>
        <taxon>Bacteria</taxon>
        <taxon>Bacillati</taxon>
        <taxon>Bacillota</taxon>
        <taxon>Clostridia</taxon>
        <taxon>Lachnospirales</taxon>
        <taxon>Lachnospiraceae</taxon>
        <taxon>Bilifractor</taxon>
    </lineage>
</organism>
<comment type="catalytic activity">
    <reaction evidence="9">
        <text>D-xylulose + ATP = D-xylulose 5-phosphate + ADP + H(+)</text>
        <dbReference type="Rhea" id="RHEA:10964"/>
        <dbReference type="ChEBI" id="CHEBI:15378"/>
        <dbReference type="ChEBI" id="CHEBI:17140"/>
        <dbReference type="ChEBI" id="CHEBI:30616"/>
        <dbReference type="ChEBI" id="CHEBI:57737"/>
        <dbReference type="ChEBI" id="CHEBI:456216"/>
        <dbReference type="EC" id="2.7.1.17"/>
    </reaction>
</comment>
<dbReference type="InterPro" id="IPR043129">
    <property type="entry name" value="ATPase_NBD"/>
</dbReference>
<evidence type="ECO:0000256" key="8">
    <source>
        <dbReference type="RuleBase" id="RU003733"/>
    </source>
</evidence>
<dbReference type="SUPFAM" id="SSF53067">
    <property type="entry name" value="Actin-like ATPase domain"/>
    <property type="match status" value="2"/>
</dbReference>
<keyword evidence="5 8" id="KW-0418">Kinase</keyword>
<evidence type="ECO:0000256" key="9">
    <source>
        <dbReference type="RuleBase" id="RU364073"/>
    </source>
</evidence>
<reference evidence="12 13" key="1">
    <citation type="submission" date="2019-08" db="EMBL/GenBank/DDBJ databases">
        <title>In-depth cultivation of the pig gut microbiome towards novel bacterial diversity and tailored functional studies.</title>
        <authorList>
            <person name="Wylensek D."/>
            <person name="Hitch T.C.A."/>
            <person name="Clavel T."/>
        </authorList>
    </citation>
    <scope>NUCLEOTIDE SEQUENCE [LARGE SCALE GENOMIC DNA]</scope>
    <source>
        <strain evidence="12 13">Oil+RF-744-WCA-WT-13</strain>
    </source>
</reference>
<dbReference type="InterPro" id="IPR018485">
    <property type="entry name" value="FGGY_C"/>
</dbReference>
<sequence length="499" mass="55484">MRTYLGIDLGTSSVKSLLMDEDGKMIGSAQKEYDIIKPEQTWAEQDMHVLWKAVQETLQKLSSECTDQIKNLDGISYSGQMHGLVPLDKNGKLIRNAIIWADQRSTDAIHTIYHIIPADEYRNITLNSISTGFLVSSLIWMRMNEPQNFEKIDKVLLPKDYIRYRMTGELGTDLSDASSTLIFDNAKMDWAWNLIDRLGLKREIFVSVHESSEIAGKITTACAAETGLPVGTKVTFGGGDTIVQAIGNGLVSSGTLISNIGTASQLVTISDHAFYDPKFRTNTFCYSQRGTWLIMGANLSGGVSLKWLKNNILGMDNYDQMNKLGESAHPGSDGLLFLPYLSGERTPWNDPDARGIYFGLNLKHTKADLIRATMEGIIFNQKNSLEILKDMGISCNRILASGGGARGSLFRQLEADMFGCEVFTNKINEQGCIGAAIIAAVGCGAFKDYKEACAHIVHFSEEVTKPDPERMKLYDERFQIFRSLYPINRDLMHQNANIL</sequence>
<dbReference type="GO" id="GO:0005997">
    <property type="term" value="P:xylulose metabolic process"/>
    <property type="evidence" value="ECO:0007669"/>
    <property type="project" value="InterPro"/>
</dbReference>
<name>A0A7X2P9Q3_9FIRM</name>
<dbReference type="Pfam" id="PF02782">
    <property type="entry name" value="FGGY_C"/>
    <property type="match status" value="1"/>
</dbReference>
<dbReference type="EC" id="2.7.1.17" evidence="9"/>
<comment type="similarity">
    <text evidence="1 8">Belongs to the FGGY kinase family.</text>
</comment>
<dbReference type="Proteomes" id="UP000466864">
    <property type="component" value="Unassembled WGS sequence"/>
</dbReference>
<dbReference type="InterPro" id="IPR006000">
    <property type="entry name" value="Xylulokinase"/>
</dbReference>
<dbReference type="NCBIfam" id="TIGR01312">
    <property type="entry name" value="XylB"/>
    <property type="match status" value="1"/>
</dbReference>
<dbReference type="PANTHER" id="PTHR43095:SF5">
    <property type="entry name" value="XYLULOSE KINASE"/>
    <property type="match status" value="1"/>
</dbReference>
<feature type="domain" description="Carbohydrate kinase FGGY C-terminal" evidence="11">
    <location>
        <begin position="260"/>
        <end position="442"/>
    </location>
</feature>
<dbReference type="InterPro" id="IPR018483">
    <property type="entry name" value="Carb_kinase_FGGY_CS"/>
</dbReference>
<evidence type="ECO:0000259" key="11">
    <source>
        <dbReference type="Pfam" id="PF02782"/>
    </source>
</evidence>
<dbReference type="GO" id="GO:0042732">
    <property type="term" value="P:D-xylose metabolic process"/>
    <property type="evidence" value="ECO:0007669"/>
    <property type="project" value="UniProtKB-KW"/>
</dbReference>
<proteinExistence type="inferred from homology"/>
<evidence type="ECO:0000256" key="3">
    <source>
        <dbReference type="ARBA" id="ARBA00022679"/>
    </source>
</evidence>